<feature type="transmembrane region" description="Helical" evidence="1">
    <location>
        <begin position="126"/>
        <end position="146"/>
    </location>
</feature>
<evidence type="ECO:0000313" key="2">
    <source>
        <dbReference type="EMBL" id="UUD35518.1"/>
    </source>
</evidence>
<dbReference type="AlphaFoldDB" id="A0A3P8KLS5"/>
<reference evidence="2" key="2">
    <citation type="submission" date="2022-07" db="EMBL/GenBank/DDBJ databases">
        <title>Complete genome of Mycoplasma caviae type strain G122.</title>
        <authorList>
            <person name="Spergser J."/>
        </authorList>
    </citation>
    <scope>NUCLEOTIDE SEQUENCE</scope>
    <source>
        <strain evidence="2">G122</strain>
    </source>
</reference>
<sequence>MKLEFWKNRYIYSFIALLAINLIWITCIIINISVTGGDFTKGINDKFITLRLSNLWLYIFVKLTSFVLLYLPFGLLLIQGIKYIKRTSNKTFKKFFALTMTIATTESLVVVLYFDYIAMYMTMQLVFLIFHILLLMLTIISFLIFIKKQQDFANKKVWE</sequence>
<dbReference type="RefSeq" id="WP_126117984.1">
    <property type="nucleotide sequence ID" value="NZ_CP101806.1"/>
</dbReference>
<keyword evidence="1" id="KW-1133">Transmembrane helix</keyword>
<dbReference type="EMBL" id="UZVY01000001">
    <property type="protein sequence ID" value="VDR41708.1"/>
    <property type="molecule type" value="Genomic_DNA"/>
</dbReference>
<accession>A0A3P8KLS5</accession>
<gene>
    <name evidence="3" type="ORF">NCTC10126_00189</name>
    <name evidence="2" type="ORF">NPA07_01430</name>
</gene>
<feature type="transmembrane region" description="Helical" evidence="1">
    <location>
        <begin position="12"/>
        <end position="35"/>
    </location>
</feature>
<dbReference type="EMBL" id="CP101806">
    <property type="protein sequence ID" value="UUD35518.1"/>
    <property type="molecule type" value="Genomic_DNA"/>
</dbReference>
<keyword evidence="1" id="KW-0472">Membrane</keyword>
<reference evidence="3 4" key="1">
    <citation type="submission" date="2018-12" db="EMBL/GenBank/DDBJ databases">
        <authorList>
            <consortium name="Pathogen Informatics"/>
        </authorList>
    </citation>
    <scope>NUCLEOTIDE SEQUENCE [LARGE SCALE GENOMIC DNA]</scope>
    <source>
        <strain evidence="3 4">NCTC10126</strain>
    </source>
</reference>
<dbReference type="Proteomes" id="UP001058569">
    <property type="component" value="Chromosome"/>
</dbReference>
<protein>
    <submittedName>
        <fullName evidence="3">Uncharacterized protein</fullName>
    </submittedName>
</protein>
<organism evidence="3 4">
    <name type="scientific">Mycoplasmopsis caviae</name>
    <dbReference type="NCBI Taxonomy" id="55603"/>
    <lineage>
        <taxon>Bacteria</taxon>
        <taxon>Bacillati</taxon>
        <taxon>Mycoplasmatota</taxon>
        <taxon>Mycoplasmoidales</taxon>
        <taxon>Metamycoplasmataceae</taxon>
        <taxon>Mycoplasmopsis</taxon>
    </lineage>
</organism>
<evidence type="ECO:0000313" key="3">
    <source>
        <dbReference type="EMBL" id="VDR41708.1"/>
    </source>
</evidence>
<name>A0A3P8KLS5_9BACT</name>
<evidence type="ECO:0000256" key="1">
    <source>
        <dbReference type="SAM" id="Phobius"/>
    </source>
</evidence>
<keyword evidence="1" id="KW-0812">Transmembrane</keyword>
<evidence type="ECO:0000313" key="4">
    <source>
        <dbReference type="Proteomes" id="UP000280036"/>
    </source>
</evidence>
<keyword evidence="5" id="KW-1185">Reference proteome</keyword>
<proteinExistence type="predicted"/>
<feature type="transmembrane region" description="Helical" evidence="1">
    <location>
        <begin position="95"/>
        <end position="114"/>
    </location>
</feature>
<evidence type="ECO:0000313" key="5">
    <source>
        <dbReference type="Proteomes" id="UP001058569"/>
    </source>
</evidence>
<dbReference type="Proteomes" id="UP000280036">
    <property type="component" value="Unassembled WGS sequence"/>
</dbReference>
<feature type="transmembrane region" description="Helical" evidence="1">
    <location>
        <begin position="55"/>
        <end position="75"/>
    </location>
</feature>